<dbReference type="Gene3D" id="1.10.1200.10">
    <property type="entry name" value="ACP-like"/>
    <property type="match status" value="1"/>
</dbReference>
<dbReference type="Gene3D" id="3.40.50.980">
    <property type="match status" value="2"/>
</dbReference>
<dbReference type="InterPro" id="IPR010033">
    <property type="entry name" value="HAD_SF_ppase_IIIC"/>
</dbReference>
<dbReference type="Gene3D" id="3.30.300.30">
    <property type="match status" value="1"/>
</dbReference>
<dbReference type="GO" id="GO:0043041">
    <property type="term" value="P:amino acid activation for nonribosomal peptide biosynthetic process"/>
    <property type="evidence" value="ECO:0007669"/>
    <property type="project" value="TreeGrafter"/>
</dbReference>
<dbReference type="SUPFAM" id="SSF56801">
    <property type="entry name" value="Acetyl-CoA synthetase-like"/>
    <property type="match status" value="1"/>
</dbReference>
<dbReference type="Gene3D" id="3.40.50.1000">
    <property type="entry name" value="HAD superfamily/HAD-like"/>
    <property type="match status" value="1"/>
</dbReference>
<feature type="domain" description="Carrier" evidence="4">
    <location>
        <begin position="577"/>
        <end position="656"/>
    </location>
</feature>
<dbReference type="Gene3D" id="3.30.559.30">
    <property type="entry name" value="Nonribosomal peptide synthetase, condensation domain"/>
    <property type="match status" value="1"/>
</dbReference>
<evidence type="ECO:0000313" key="6">
    <source>
        <dbReference type="EMBL" id="CEG56818.1"/>
    </source>
</evidence>
<dbReference type="HOGENOM" id="CLU_234227_0_0_6"/>
<dbReference type="Pfam" id="PF00550">
    <property type="entry name" value="PP-binding"/>
    <property type="match status" value="2"/>
</dbReference>
<dbReference type="PROSITE" id="PS00455">
    <property type="entry name" value="AMP_BINDING"/>
    <property type="match status" value="1"/>
</dbReference>
<dbReference type="KEGG" id="lfa:LFA_1397"/>
<organism evidence="6 7">
    <name type="scientific">Legionella fallonii LLAP-10</name>
    <dbReference type="NCBI Taxonomy" id="1212491"/>
    <lineage>
        <taxon>Bacteria</taxon>
        <taxon>Pseudomonadati</taxon>
        <taxon>Pseudomonadota</taxon>
        <taxon>Gammaproteobacteria</taxon>
        <taxon>Legionellales</taxon>
        <taxon>Legionellaceae</taxon>
        <taxon>Legionella</taxon>
    </lineage>
</organism>
<dbReference type="InterPro" id="IPR000182">
    <property type="entry name" value="GNAT_dom"/>
</dbReference>
<comment type="cofactor">
    <cofactor evidence="1">
        <name>pantetheine 4'-phosphate</name>
        <dbReference type="ChEBI" id="CHEBI:47942"/>
    </cofactor>
</comment>
<dbReference type="InterPro" id="IPR036736">
    <property type="entry name" value="ACP-like_sf"/>
</dbReference>
<dbReference type="PANTHER" id="PTHR45527:SF1">
    <property type="entry name" value="FATTY ACID SYNTHASE"/>
    <property type="match status" value="1"/>
</dbReference>
<dbReference type="SUPFAM" id="SSF47336">
    <property type="entry name" value="ACP-like"/>
    <property type="match status" value="2"/>
</dbReference>
<protein>
    <submittedName>
        <fullName evidence="6">Uncharacterized protein</fullName>
    </submittedName>
</protein>
<dbReference type="NCBIfam" id="TIGR01681">
    <property type="entry name" value="HAD-SF-IIIC"/>
    <property type="match status" value="1"/>
</dbReference>
<name>A0A098G2Y5_9GAMM</name>
<dbReference type="SMART" id="SM01294">
    <property type="entry name" value="PKS_PP_betabranch"/>
    <property type="match status" value="1"/>
</dbReference>
<dbReference type="Pfam" id="PF00583">
    <property type="entry name" value="Acetyltransf_1"/>
    <property type="match status" value="1"/>
</dbReference>
<dbReference type="PROSITE" id="PS50075">
    <property type="entry name" value="CARRIER"/>
    <property type="match status" value="2"/>
</dbReference>
<dbReference type="Pfam" id="PF00975">
    <property type="entry name" value="Thioesterase"/>
    <property type="match status" value="1"/>
</dbReference>
<evidence type="ECO:0000259" key="5">
    <source>
        <dbReference type="PROSITE" id="PS51186"/>
    </source>
</evidence>
<dbReference type="Proteomes" id="UP000032430">
    <property type="component" value="Chromosome I"/>
</dbReference>
<dbReference type="Gene3D" id="2.30.38.10">
    <property type="entry name" value="Luciferase, Domain 3"/>
    <property type="match status" value="1"/>
</dbReference>
<dbReference type="InterPro" id="IPR045851">
    <property type="entry name" value="AMP-bd_C_sf"/>
</dbReference>
<evidence type="ECO:0000313" key="7">
    <source>
        <dbReference type="Proteomes" id="UP000032430"/>
    </source>
</evidence>
<feature type="domain" description="N-acetyltransferase" evidence="5">
    <location>
        <begin position="378"/>
        <end position="532"/>
    </location>
</feature>
<dbReference type="InterPro" id="IPR001242">
    <property type="entry name" value="Condensation_dom"/>
</dbReference>
<dbReference type="Pfam" id="PF00668">
    <property type="entry name" value="Condensation"/>
    <property type="match status" value="1"/>
</dbReference>
<feature type="domain" description="Carrier" evidence="4">
    <location>
        <begin position="1642"/>
        <end position="1719"/>
    </location>
</feature>
<dbReference type="InterPro" id="IPR016181">
    <property type="entry name" value="Acyl_CoA_acyltransferase"/>
</dbReference>
<accession>A0A098G2Y5</accession>
<dbReference type="InterPro" id="IPR006162">
    <property type="entry name" value="Ppantetheine_attach_site"/>
</dbReference>
<dbReference type="GO" id="GO:0031177">
    <property type="term" value="F:phosphopantetheine binding"/>
    <property type="evidence" value="ECO:0007669"/>
    <property type="project" value="InterPro"/>
</dbReference>
<dbReference type="SMART" id="SM00823">
    <property type="entry name" value="PKS_PP"/>
    <property type="match status" value="1"/>
</dbReference>
<keyword evidence="3" id="KW-0597">Phosphoprotein</keyword>
<dbReference type="InterPro" id="IPR023213">
    <property type="entry name" value="CAT-like_dom_sf"/>
</dbReference>
<dbReference type="InterPro" id="IPR010037">
    <property type="entry name" value="FkbH_domain"/>
</dbReference>
<dbReference type="PANTHER" id="PTHR45527">
    <property type="entry name" value="NONRIBOSOMAL PEPTIDE SYNTHETASE"/>
    <property type="match status" value="1"/>
</dbReference>
<dbReference type="STRING" id="1212491.LFA_1397"/>
<dbReference type="SUPFAM" id="SSF52777">
    <property type="entry name" value="CoA-dependent acyltransferases"/>
    <property type="match status" value="2"/>
</dbReference>
<dbReference type="InterPro" id="IPR009081">
    <property type="entry name" value="PP-bd_ACP"/>
</dbReference>
<dbReference type="InterPro" id="IPR001031">
    <property type="entry name" value="Thioesterase"/>
</dbReference>
<dbReference type="EMBL" id="LN614827">
    <property type="protein sequence ID" value="CEG56818.1"/>
    <property type="molecule type" value="Genomic_DNA"/>
</dbReference>
<keyword evidence="2" id="KW-0596">Phosphopantetheine</keyword>
<dbReference type="Pfam" id="PF00501">
    <property type="entry name" value="AMP-binding"/>
    <property type="match status" value="1"/>
</dbReference>
<dbReference type="GO" id="GO:0044550">
    <property type="term" value="P:secondary metabolite biosynthetic process"/>
    <property type="evidence" value="ECO:0007669"/>
    <property type="project" value="TreeGrafter"/>
</dbReference>
<dbReference type="Gene3D" id="3.40.630.30">
    <property type="match status" value="1"/>
</dbReference>
<dbReference type="SUPFAM" id="SSF53474">
    <property type="entry name" value="alpha/beta-Hydrolases"/>
    <property type="match status" value="1"/>
</dbReference>
<dbReference type="InterPro" id="IPR010071">
    <property type="entry name" value="AA_adenyl_dom"/>
</dbReference>
<dbReference type="SUPFAM" id="SSF56784">
    <property type="entry name" value="HAD-like"/>
    <property type="match status" value="1"/>
</dbReference>
<gene>
    <name evidence="6" type="ORF">LFA_1397</name>
</gene>
<dbReference type="RefSeq" id="WP_045095426.1">
    <property type="nucleotide sequence ID" value="NZ_LN614827.1"/>
</dbReference>
<keyword evidence="7" id="KW-1185">Reference proteome</keyword>
<dbReference type="NCBIfam" id="TIGR01733">
    <property type="entry name" value="AA-adenyl-dom"/>
    <property type="match status" value="1"/>
</dbReference>
<dbReference type="InterPro" id="IPR023214">
    <property type="entry name" value="HAD_sf"/>
</dbReference>
<evidence type="ECO:0000256" key="3">
    <source>
        <dbReference type="ARBA" id="ARBA00022553"/>
    </source>
</evidence>
<sequence length="1983" mass="227757">MINITSTFTADILRPSLQSILKKFSEQKIQFFYNQTFQQILLPNSEFNQNEEGVNVILVRLSDLFNPLNDSAQSPEELLTALHRFNRTKRIPLLIIITPTEVKSQNDEQFYTKIENQIQLESHAWKNTLLVTSKEMLKESNLSLIFDNFTEKHGHIPYSLDFYNLMGLTIARKYSLLSRKPSKVIVLDCDGTLWNGIIEEDGINGIIIDEEYVAIQEFMIELHHAGFLLCLCSKNSESSVLNVFKNHEDIVLDLEKHICGHRINWQPKSINIQSLAQELNLGLDSFIFIDDNNIECAEVKSTIPEVFVIELPKRSNSEKNSNFNRSHFLRNIWAFDYLEKSNEDEKRTEFYKQNKLRHQLKEKSFSYEQFIKNLKIKTCIREATTNDLQRVIQLSQRTNQFNLLPNTISAVEFEHSIHNKKPHCLVIEVSDKYGEYGLVGVVAYDFHNNELIINGFFLSCRILGRGIEFEIIKHLADTASQNGISTIKLRFTKTEKNIPAINFIKQLNGQNNQEPIDHIILSIDFIKEISPEIFEQKNQSTIQNKKDSHQTNISNGFMLEIANEHFQKSMNTKESKRNITQGTDALEISILEILKQHDLWTKKTDISFIDLGIDSLKSVLIASDIYQRYQIEITPFDLLKPNYTIDKFLKLLLKEIKQTEIKAPALNLIGYDTIPLSSAQKRIWYDEKISPESRKNNIFVAYEIKGNVSKEHLKKAFKQLMARHDALRFSFSEQENQPFIILNPLESIDFKIDIFKNLANQDFGNYLKKFKHQHFDLGAAPLFRVSLAHIEKDKTIFLFCIHHIIHDGWSLNILLHDLSQLYNTLSKNIPLSITNQSSFLNFISWQRDNISEELLTKQKDFWVKQLNKMPKLELIYDKARKEGTEKQLSKRINFKISNTVTRQLKKISINNQATLYDVLITAFGLFLSHYSNQNDVNFITAVSGRHHSHVAHVIGFFVNLLLIRLHLNPDETFDALIRKNKKLLHDVFENQDFPFNEMAQLTGEQVNSKIHSFSQAGFIFQSYPINELVINNEVCKRVYSDDHAELIYDSCDECRFGNLVCYMQEFNSELHGIFEYNTLLFNKNTITHMISAFKTLLKNIAVYQDRPALSIPLLTDTQINTLFYKWNPPIINEPEHVTILNYFAEQVSAHPNKIAVKHHENTLTYEQLDKISNQLAHKLQKTMISPEMPIGIFLEKGINRIIAILGILKAGGCYVPLEIDIPAARISYIINNASISIIITSNELIPNIEEISPSVTKISITDNSIQAESDSPVDNNQFNPNQLTYILYTSGSTGTPKGVSVEQAGILRLVKNANYIKIKSSDRVAQTSSFLFDAATLEIWGALLNGATLVLIDKQTLLDEHLFSSILKNEEISILFLTTQLFHAYAYTAPYLFQHLTYLAVGGEAVLSEAIERVFQQKKRPRYFINGYGPTENTTFSTTYVVKNQRDIVNPIPIGQPLTGTQVYVLGKDMNPKPIGAPGKLYLGGVGLARGYINQPQLNQEKFITHHNKRLYDTGDIVTWQTNGHLKFIGREDNQIKINGYRIELNEIEAQLETHHLVEQAIVLVKNKDHHHQLFAYVLLQEGNSLTDINLYHYLKTFLPHYMIPNFYHQIDTVPLTENGKADKKLLAKMDLHYTSYTEYESAASLLQEKLISIYAEILRINPKNISINAEFFDIGGNSISALNLISRINDQFHVKINFSLLYEYATVKLLSEKISLLISEAHFSSTVDHAKQYENALKIIKIGSNHKTPIVFIHPIGGTGFCYLDLIKLLPNDQPCYLIQDPSIDANQILFDDIHSMAKYYNHLLLKQIKNSKFILAGYSFGGMLALEMTAQLEEKKLDDCIDFIISFDTWVVSDFMDISAKEALKASIMNQYERVAKALSNENIDPKPWMELYYCRLQDLGFAYTPPKIKKRIMLFKAQQQAGEFSAMNDATNFLSLHSAKEIDVYLTPGNHDSILQFPNVRYISDTLHNYFADTLNELDC</sequence>
<evidence type="ECO:0000256" key="2">
    <source>
        <dbReference type="ARBA" id="ARBA00022450"/>
    </source>
</evidence>
<dbReference type="InterPro" id="IPR036412">
    <property type="entry name" value="HAD-like_sf"/>
</dbReference>
<proteinExistence type="predicted"/>
<dbReference type="PROSITE" id="PS51186">
    <property type="entry name" value="GNAT"/>
    <property type="match status" value="1"/>
</dbReference>
<dbReference type="Pfam" id="PF13193">
    <property type="entry name" value="AMP-binding_C"/>
    <property type="match status" value="1"/>
</dbReference>
<dbReference type="NCBIfam" id="TIGR01686">
    <property type="entry name" value="FkbH"/>
    <property type="match status" value="1"/>
</dbReference>
<evidence type="ECO:0000259" key="4">
    <source>
        <dbReference type="PROSITE" id="PS50075"/>
    </source>
</evidence>
<reference evidence="7" key="1">
    <citation type="submission" date="2014-09" db="EMBL/GenBank/DDBJ databases">
        <authorList>
            <person name="Gomez-Valero L."/>
        </authorList>
    </citation>
    <scope>NUCLEOTIDE SEQUENCE [LARGE SCALE GENOMIC DNA]</scope>
    <source>
        <strain evidence="7">ATCC700992</strain>
    </source>
</reference>
<dbReference type="InterPro" id="IPR020845">
    <property type="entry name" value="AMP-binding_CS"/>
</dbReference>
<dbReference type="InterPro" id="IPR029058">
    <property type="entry name" value="AB_hydrolase_fold"/>
</dbReference>
<dbReference type="InterPro" id="IPR020806">
    <property type="entry name" value="PKS_PP-bd"/>
</dbReference>
<dbReference type="GO" id="GO:0016747">
    <property type="term" value="F:acyltransferase activity, transferring groups other than amino-acyl groups"/>
    <property type="evidence" value="ECO:0007669"/>
    <property type="project" value="InterPro"/>
</dbReference>
<dbReference type="Gene3D" id="3.30.559.10">
    <property type="entry name" value="Chloramphenicol acetyltransferase-like domain"/>
    <property type="match status" value="1"/>
</dbReference>
<evidence type="ECO:0000256" key="1">
    <source>
        <dbReference type="ARBA" id="ARBA00001957"/>
    </source>
</evidence>
<dbReference type="SUPFAM" id="SSF55729">
    <property type="entry name" value="Acyl-CoA N-acyltransferases (Nat)"/>
    <property type="match status" value="1"/>
</dbReference>
<dbReference type="InterPro" id="IPR000873">
    <property type="entry name" value="AMP-dep_synth/lig_dom"/>
</dbReference>
<dbReference type="Gene3D" id="3.40.50.1820">
    <property type="entry name" value="alpha/beta hydrolase"/>
    <property type="match status" value="1"/>
</dbReference>
<dbReference type="PROSITE" id="PS00012">
    <property type="entry name" value="PHOSPHOPANTETHEINE"/>
    <property type="match status" value="2"/>
</dbReference>
<dbReference type="InterPro" id="IPR025110">
    <property type="entry name" value="AMP-bd_C"/>
</dbReference>
<dbReference type="FunFam" id="3.40.50.980:FF:000001">
    <property type="entry name" value="Non-ribosomal peptide synthetase"/>
    <property type="match status" value="1"/>
</dbReference>
<dbReference type="GO" id="GO:0005737">
    <property type="term" value="C:cytoplasm"/>
    <property type="evidence" value="ECO:0007669"/>
    <property type="project" value="TreeGrafter"/>
</dbReference>